<feature type="signal peptide" evidence="2">
    <location>
        <begin position="1"/>
        <end position="20"/>
    </location>
</feature>
<keyword evidence="4" id="KW-1185">Reference proteome</keyword>
<feature type="region of interest" description="Disordered" evidence="1">
    <location>
        <begin position="86"/>
        <end position="112"/>
    </location>
</feature>
<evidence type="ECO:0000256" key="1">
    <source>
        <dbReference type="SAM" id="MobiDB-lite"/>
    </source>
</evidence>
<dbReference type="EMBL" id="SMBZ01000035">
    <property type="protein sequence ID" value="TCV10243.1"/>
    <property type="molecule type" value="Genomic_DNA"/>
</dbReference>
<comment type="caution">
    <text evidence="3">The sequence shown here is derived from an EMBL/GenBank/DDBJ whole genome shotgun (WGS) entry which is preliminary data.</text>
</comment>
<dbReference type="Proteomes" id="UP000295197">
    <property type="component" value="Unassembled WGS sequence"/>
</dbReference>
<protein>
    <recommendedName>
        <fullName evidence="5">DUF4890 domain-containing protein</fullName>
    </recommendedName>
</protein>
<gene>
    <name evidence="3" type="ORF">EDC17_103511</name>
</gene>
<feature type="chain" id="PRO_5020470471" description="DUF4890 domain-containing protein" evidence="2">
    <location>
        <begin position="21"/>
        <end position="156"/>
    </location>
</feature>
<dbReference type="AlphaFoldDB" id="A0A4R3VVZ0"/>
<dbReference type="Gene3D" id="1.20.120.1490">
    <property type="match status" value="1"/>
</dbReference>
<accession>A0A4R3VVZ0</accession>
<name>A0A4R3VVZ0_9SPHI</name>
<dbReference type="RefSeq" id="WP_132778319.1">
    <property type="nucleotide sequence ID" value="NZ_SMBZ01000035.1"/>
</dbReference>
<feature type="compositionally biased region" description="Basic and acidic residues" evidence="1">
    <location>
        <begin position="86"/>
        <end position="109"/>
    </location>
</feature>
<evidence type="ECO:0008006" key="5">
    <source>
        <dbReference type="Google" id="ProtNLM"/>
    </source>
</evidence>
<reference evidence="3 4" key="1">
    <citation type="submission" date="2019-03" db="EMBL/GenBank/DDBJ databases">
        <title>Genomic Encyclopedia of Type Strains, Phase IV (KMG-IV): sequencing the most valuable type-strain genomes for metagenomic binning, comparative biology and taxonomic classification.</title>
        <authorList>
            <person name="Goeker M."/>
        </authorList>
    </citation>
    <scope>NUCLEOTIDE SEQUENCE [LARGE SCALE GENOMIC DNA]</scope>
    <source>
        <strain evidence="3 4">DSM 22362</strain>
    </source>
</reference>
<sequence>MKKFLSLAILLSGISFASFAQEEVKENKMEKKSYVRKNYVHKEMVKLTPEQIAEKRTEQFGKDLNLTAKQREEVYKLHLDQAKEMKAKSEIRNKERAEARKERMAHNEKFMSVLTPEQQTIWKEKFNARAEKFKGDREGKKGHRRDHKKVEQPNKG</sequence>
<evidence type="ECO:0000256" key="2">
    <source>
        <dbReference type="SAM" id="SignalP"/>
    </source>
</evidence>
<keyword evidence="2" id="KW-0732">Signal</keyword>
<evidence type="ECO:0000313" key="4">
    <source>
        <dbReference type="Proteomes" id="UP000295197"/>
    </source>
</evidence>
<evidence type="ECO:0000313" key="3">
    <source>
        <dbReference type="EMBL" id="TCV10243.1"/>
    </source>
</evidence>
<feature type="region of interest" description="Disordered" evidence="1">
    <location>
        <begin position="132"/>
        <end position="156"/>
    </location>
</feature>
<dbReference type="OrthoDB" id="713884at2"/>
<proteinExistence type="predicted"/>
<organism evidence="3 4">
    <name type="scientific">Sphingobacterium alimentarium</name>
    <dbReference type="NCBI Taxonomy" id="797292"/>
    <lineage>
        <taxon>Bacteria</taxon>
        <taxon>Pseudomonadati</taxon>
        <taxon>Bacteroidota</taxon>
        <taxon>Sphingobacteriia</taxon>
        <taxon>Sphingobacteriales</taxon>
        <taxon>Sphingobacteriaceae</taxon>
        <taxon>Sphingobacterium</taxon>
    </lineage>
</organism>